<comment type="catalytic activity">
    <reaction evidence="12">
        <text>acetyl-CoA + 2-oxoglutarate + H2O = (2R)-homocitrate + CoA + H(+)</text>
        <dbReference type="Rhea" id="RHEA:12929"/>
        <dbReference type="ChEBI" id="CHEBI:15377"/>
        <dbReference type="ChEBI" id="CHEBI:15378"/>
        <dbReference type="ChEBI" id="CHEBI:16810"/>
        <dbReference type="ChEBI" id="CHEBI:57287"/>
        <dbReference type="ChEBI" id="CHEBI:57288"/>
        <dbReference type="ChEBI" id="CHEBI:58884"/>
        <dbReference type="EC" id="2.3.3.14"/>
    </reaction>
    <physiologicalReaction direction="left-to-right" evidence="12">
        <dbReference type="Rhea" id="RHEA:12930"/>
    </physiologicalReaction>
</comment>
<evidence type="ECO:0000256" key="13">
    <source>
        <dbReference type="NCBIfam" id="TIGR02146"/>
    </source>
</evidence>
<comment type="pathway">
    <text evidence="3">Amino-acid biosynthesis; L-lysine biosynthesis via AAA pathway; L-alpha-aminoadipate from 2-oxoglutarate: step 1/5.</text>
</comment>
<keyword evidence="10" id="KW-0457">Lysine biosynthesis</keyword>
<dbReference type="GO" id="GO:0004410">
    <property type="term" value="F:homocitrate synthase activity"/>
    <property type="evidence" value="ECO:0007669"/>
    <property type="project" value="UniProtKB-EC"/>
</dbReference>
<dbReference type="PANTHER" id="PTHR10277">
    <property type="entry name" value="HOMOCITRATE SYNTHASE-RELATED"/>
    <property type="match status" value="1"/>
</dbReference>
<dbReference type="Proteomes" id="UP000054010">
    <property type="component" value="Unassembled WGS sequence"/>
</dbReference>
<dbReference type="HOGENOM" id="CLU_022158_4_2_0"/>
<keyword evidence="6" id="KW-0028">Amino-acid biosynthesis</keyword>
<evidence type="ECO:0000256" key="4">
    <source>
        <dbReference type="ARBA" id="ARBA00006361"/>
    </source>
</evidence>
<gene>
    <name evidence="15" type="ORF">OSCT_2492</name>
</gene>
<evidence type="ECO:0000313" key="16">
    <source>
        <dbReference type="Proteomes" id="UP000054010"/>
    </source>
</evidence>
<proteinExistence type="inferred from homology"/>
<evidence type="ECO:0000256" key="9">
    <source>
        <dbReference type="ARBA" id="ARBA00022842"/>
    </source>
</evidence>
<dbReference type="Gene3D" id="1.10.238.260">
    <property type="match status" value="1"/>
</dbReference>
<dbReference type="InterPro" id="IPR050073">
    <property type="entry name" value="2-IPM_HCS-like"/>
</dbReference>
<dbReference type="Pfam" id="PF00682">
    <property type="entry name" value="HMGL-like"/>
    <property type="match status" value="1"/>
</dbReference>
<dbReference type="UniPathway" id="UPA00033">
    <property type="reaction ID" value="UER00028"/>
</dbReference>
<dbReference type="STRING" id="765420.OSCT_2492"/>
<dbReference type="PROSITE" id="PS00816">
    <property type="entry name" value="AIPM_HOMOCIT_SYNTH_2"/>
    <property type="match status" value="1"/>
</dbReference>
<evidence type="ECO:0000256" key="12">
    <source>
        <dbReference type="ARBA" id="ARBA00048363"/>
    </source>
</evidence>
<dbReference type="PANTHER" id="PTHR10277:SF48">
    <property type="entry name" value="HOMOCITRATE SYNTHASE, CYTOSOLIC ISOZYME-RELATED"/>
    <property type="match status" value="1"/>
</dbReference>
<organism evidence="15 16">
    <name type="scientific">Oscillochloris trichoides DG-6</name>
    <dbReference type="NCBI Taxonomy" id="765420"/>
    <lineage>
        <taxon>Bacteria</taxon>
        <taxon>Bacillati</taxon>
        <taxon>Chloroflexota</taxon>
        <taxon>Chloroflexia</taxon>
        <taxon>Chloroflexales</taxon>
        <taxon>Chloroflexineae</taxon>
        <taxon>Oscillochloridaceae</taxon>
        <taxon>Oscillochloris</taxon>
    </lineage>
</organism>
<dbReference type="EMBL" id="ADVR01000110">
    <property type="protein sequence ID" value="EFO79628.1"/>
    <property type="molecule type" value="Genomic_DNA"/>
</dbReference>
<dbReference type="NCBIfam" id="TIGR02146">
    <property type="entry name" value="LysS_fung_arch"/>
    <property type="match status" value="1"/>
</dbReference>
<evidence type="ECO:0000256" key="5">
    <source>
        <dbReference type="ARBA" id="ARBA00012974"/>
    </source>
</evidence>
<evidence type="ECO:0000256" key="11">
    <source>
        <dbReference type="ARBA" id="ARBA00023211"/>
    </source>
</evidence>
<comment type="cofactor">
    <cofactor evidence="2">
        <name>Mg(2+)</name>
        <dbReference type="ChEBI" id="CHEBI:18420"/>
    </cofactor>
</comment>
<keyword evidence="9" id="KW-0460">Magnesium</keyword>
<dbReference type="Pfam" id="PF22617">
    <property type="entry name" value="HCS_D2"/>
    <property type="match status" value="1"/>
</dbReference>
<protein>
    <recommendedName>
        <fullName evidence="5 13">Homocitrate synthase</fullName>
        <ecNumber evidence="5 13">2.3.3.14</ecNumber>
    </recommendedName>
</protein>
<accession>E1IGP1</accession>
<dbReference type="InterPro" id="IPR002034">
    <property type="entry name" value="AIPM/Hcit_synth_CS"/>
</dbReference>
<dbReference type="GO" id="GO:0019878">
    <property type="term" value="P:lysine biosynthetic process via aminoadipic acid"/>
    <property type="evidence" value="ECO:0007669"/>
    <property type="project" value="UniProtKB-UniPathway"/>
</dbReference>
<evidence type="ECO:0000256" key="3">
    <source>
        <dbReference type="ARBA" id="ARBA00004755"/>
    </source>
</evidence>
<dbReference type="InterPro" id="IPR011872">
    <property type="entry name" value="Homocitrate_synth"/>
</dbReference>
<evidence type="ECO:0000256" key="1">
    <source>
        <dbReference type="ARBA" id="ARBA00001936"/>
    </source>
</evidence>
<comment type="caution">
    <text evidence="15">The sequence shown here is derived from an EMBL/GenBank/DDBJ whole genome shotgun (WGS) entry which is preliminary data.</text>
</comment>
<dbReference type="CDD" id="cd07948">
    <property type="entry name" value="DRE_TIM_HCS"/>
    <property type="match status" value="1"/>
</dbReference>
<evidence type="ECO:0000259" key="14">
    <source>
        <dbReference type="PROSITE" id="PS50991"/>
    </source>
</evidence>
<feature type="domain" description="Pyruvate carboxyltransferase" evidence="14">
    <location>
        <begin position="7"/>
        <end position="259"/>
    </location>
</feature>
<sequence>MSFPDRFYFVETTLREGEQFAGARFTSEQRVAIADAVDAFGVEYIELTSPAASPQSARDLAMIARRGLKARILTHIRCHMDDARLAVESGVNGANLLFATSEQLRQVSHGRTLDEIIERAVEVIEYLKSHGLEVRFSCEDSFRTPLPDLIRVYKAIDSLGVKRIGLADTVGVASPREVYNVLAAIRAEVSCDIEFHGHNDSGCAIANAFCAWEGGATHIDVTVLGIGERNGIASLGGMIARLAAIDPALVSRYNVEMLNEIDQMVAEMVGMTIPFNSCITSPTAFTHKAGMHTKAVLADPRSYEILDPSMFGRTRTVAVAHRLVGWHAIAERARELGIYLSETQARAAAARIKALGDEHDIDGTTVDELLYEYAE</sequence>
<dbReference type="EC" id="2.3.3.14" evidence="5 13"/>
<evidence type="ECO:0000256" key="10">
    <source>
        <dbReference type="ARBA" id="ARBA00023154"/>
    </source>
</evidence>
<keyword evidence="16" id="KW-1185">Reference proteome</keyword>
<dbReference type="InterPro" id="IPR013785">
    <property type="entry name" value="Aldolase_TIM"/>
</dbReference>
<comment type="similarity">
    <text evidence="4">Belongs to the alpha-IPM synthase/homocitrate synthase family. Homocitrate synthase LYS20/LYS21 subfamily.</text>
</comment>
<keyword evidence="7" id="KW-0808">Transferase</keyword>
<dbReference type="InterPro" id="IPR054691">
    <property type="entry name" value="LeuA/HCS_post-cat"/>
</dbReference>
<keyword evidence="11" id="KW-0464">Manganese</keyword>
<keyword evidence="8" id="KW-0479">Metal-binding</keyword>
<keyword evidence="15" id="KW-0670">Pyruvate</keyword>
<dbReference type="InterPro" id="IPR000891">
    <property type="entry name" value="PYR_CT"/>
</dbReference>
<evidence type="ECO:0000256" key="2">
    <source>
        <dbReference type="ARBA" id="ARBA00001946"/>
    </source>
</evidence>
<dbReference type="InterPro" id="IPR048253">
    <property type="entry name" value="DRE_TIM_HCS_fun_bact"/>
</dbReference>
<reference evidence="15 16" key="1">
    <citation type="journal article" date="2011" name="J. Bacteriol.">
        <title>Draft genome sequence of the anoxygenic filamentous phototrophic bacterium Oscillochloris trichoides subsp. DG-6.</title>
        <authorList>
            <person name="Kuznetsov B.B."/>
            <person name="Ivanovsky R.N."/>
            <person name="Keppen O.I."/>
            <person name="Sukhacheva M.V."/>
            <person name="Bumazhkin B.K."/>
            <person name="Patutina E.O."/>
            <person name="Beletsky A.V."/>
            <person name="Mardanov A.V."/>
            <person name="Baslerov R.V."/>
            <person name="Panteleeva A.N."/>
            <person name="Kolganova T.V."/>
            <person name="Ravin N.V."/>
            <person name="Skryabin K.G."/>
        </authorList>
    </citation>
    <scope>NUCLEOTIDE SEQUENCE [LARGE SCALE GENOMIC DNA]</scope>
    <source>
        <strain evidence="15 16">DG-6</strain>
    </source>
</reference>
<name>E1IGP1_9CHLR</name>
<dbReference type="Gene3D" id="3.20.20.70">
    <property type="entry name" value="Aldolase class I"/>
    <property type="match status" value="1"/>
</dbReference>
<dbReference type="AlphaFoldDB" id="E1IGP1"/>
<evidence type="ECO:0000313" key="15">
    <source>
        <dbReference type="EMBL" id="EFO79628.1"/>
    </source>
</evidence>
<comment type="cofactor">
    <cofactor evidence="1">
        <name>Mn(2+)</name>
        <dbReference type="ChEBI" id="CHEBI:29035"/>
    </cofactor>
</comment>
<dbReference type="PROSITE" id="PS50991">
    <property type="entry name" value="PYR_CT"/>
    <property type="match status" value="1"/>
</dbReference>
<evidence type="ECO:0000256" key="6">
    <source>
        <dbReference type="ARBA" id="ARBA00022605"/>
    </source>
</evidence>
<dbReference type="OrthoDB" id="9804858at2"/>
<dbReference type="eggNOG" id="COG0119">
    <property type="taxonomic scope" value="Bacteria"/>
</dbReference>
<evidence type="ECO:0000256" key="7">
    <source>
        <dbReference type="ARBA" id="ARBA00022679"/>
    </source>
</evidence>
<dbReference type="GO" id="GO:0046872">
    <property type="term" value="F:metal ion binding"/>
    <property type="evidence" value="ECO:0007669"/>
    <property type="project" value="UniProtKB-KW"/>
</dbReference>
<evidence type="ECO:0000256" key="8">
    <source>
        <dbReference type="ARBA" id="ARBA00022723"/>
    </source>
</evidence>
<dbReference type="SUPFAM" id="SSF51569">
    <property type="entry name" value="Aldolase"/>
    <property type="match status" value="1"/>
</dbReference>